<name>A0A7M5XA45_9CNID</name>
<evidence type="ECO:0000313" key="2">
    <source>
        <dbReference type="EnsemblMetazoa" id="CLYHEMP020076.1"/>
    </source>
</evidence>
<dbReference type="AlphaFoldDB" id="A0A7M5XA45"/>
<keyword evidence="1" id="KW-0812">Transmembrane</keyword>
<feature type="transmembrane region" description="Helical" evidence="1">
    <location>
        <begin position="103"/>
        <end position="122"/>
    </location>
</feature>
<keyword evidence="3" id="KW-1185">Reference proteome</keyword>
<sequence length="135" mass="15698">MKPTNWNRFFFIINLIEGLEIVFLFDSGGKMKAGFKLLFVLYAILWSFTCEFDNKNLDMSRLQIAISLLAINSLEFFLPLFIFGEESICKGREKAACQDLSNFFFITSVFVLCCQCCRVLWYCVTEDPNKNLLPR</sequence>
<dbReference type="EnsemblMetazoa" id="CLYHEMT020076.1">
    <property type="protein sequence ID" value="CLYHEMP020076.1"/>
    <property type="gene ID" value="CLYHEMG020076"/>
</dbReference>
<feature type="transmembrane region" description="Helical" evidence="1">
    <location>
        <begin position="6"/>
        <end position="26"/>
    </location>
</feature>
<evidence type="ECO:0000256" key="1">
    <source>
        <dbReference type="SAM" id="Phobius"/>
    </source>
</evidence>
<proteinExistence type="predicted"/>
<keyword evidence="1" id="KW-0472">Membrane</keyword>
<protein>
    <submittedName>
        <fullName evidence="2">Uncharacterized protein</fullName>
    </submittedName>
</protein>
<evidence type="ECO:0000313" key="3">
    <source>
        <dbReference type="Proteomes" id="UP000594262"/>
    </source>
</evidence>
<keyword evidence="1" id="KW-1133">Transmembrane helix</keyword>
<dbReference type="Proteomes" id="UP000594262">
    <property type="component" value="Unplaced"/>
</dbReference>
<organism evidence="2 3">
    <name type="scientific">Clytia hemisphaerica</name>
    <dbReference type="NCBI Taxonomy" id="252671"/>
    <lineage>
        <taxon>Eukaryota</taxon>
        <taxon>Metazoa</taxon>
        <taxon>Cnidaria</taxon>
        <taxon>Hydrozoa</taxon>
        <taxon>Hydroidolina</taxon>
        <taxon>Leptothecata</taxon>
        <taxon>Obeliida</taxon>
        <taxon>Clytiidae</taxon>
        <taxon>Clytia</taxon>
    </lineage>
</organism>
<feature type="transmembrane region" description="Helical" evidence="1">
    <location>
        <begin position="61"/>
        <end position="83"/>
    </location>
</feature>
<reference evidence="2" key="1">
    <citation type="submission" date="2021-01" db="UniProtKB">
        <authorList>
            <consortium name="EnsemblMetazoa"/>
        </authorList>
    </citation>
    <scope>IDENTIFICATION</scope>
</reference>
<accession>A0A7M5XA45</accession>